<accession>A0A3M6UYX8</accession>
<dbReference type="AlphaFoldDB" id="A0A3M6UYX8"/>
<dbReference type="EMBL" id="RCHS01000424">
    <property type="protein sequence ID" value="RMX58896.1"/>
    <property type="molecule type" value="Genomic_DNA"/>
</dbReference>
<protein>
    <submittedName>
        <fullName evidence="1">Uncharacterized protein</fullName>
    </submittedName>
</protein>
<keyword evidence="2" id="KW-1185">Reference proteome</keyword>
<sequence length="93" mass="10829">MIGSRLSVMFMREQIPYKMIILNDCTALRDVKQRTNELVNLAFSTSHKGISVWPSGLTPLRLPVRVKPMDYIDWVGCRNWTGCKESHRRTDDF</sequence>
<dbReference type="Proteomes" id="UP000275408">
    <property type="component" value="Unassembled WGS sequence"/>
</dbReference>
<name>A0A3M6UYX8_POCDA</name>
<organism evidence="1 2">
    <name type="scientific">Pocillopora damicornis</name>
    <name type="common">Cauliflower coral</name>
    <name type="synonym">Millepora damicornis</name>
    <dbReference type="NCBI Taxonomy" id="46731"/>
    <lineage>
        <taxon>Eukaryota</taxon>
        <taxon>Metazoa</taxon>
        <taxon>Cnidaria</taxon>
        <taxon>Anthozoa</taxon>
        <taxon>Hexacorallia</taxon>
        <taxon>Scleractinia</taxon>
        <taxon>Astrocoeniina</taxon>
        <taxon>Pocilloporidae</taxon>
        <taxon>Pocillopora</taxon>
    </lineage>
</organism>
<evidence type="ECO:0000313" key="1">
    <source>
        <dbReference type="EMBL" id="RMX58896.1"/>
    </source>
</evidence>
<comment type="caution">
    <text evidence="1">The sequence shown here is derived from an EMBL/GenBank/DDBJ whole genome shotgun (WGS) entry which is preliminary data.</text>
</comment>
<gene>
    <name evidence="1" type="ORF">pdam_00016328</name>
</gene>
<reference evidence="1 2" key="1">
    <citation type="journal article" date="2018" name="Sci. Rep.">
        <title>Comparative analysis of the Pocillopora damicornis genome highlights role of immune system in coral evolution.</title>
        <authorList>
            <person name="Cunning R."/>
            <person name="Bay R.A."/>
            <person name="Gillette P."/>
            <person name="Baker A.C."/>
            <person name="Traylor-Knowles N."/>
        </authorList>
    </citation>
    <scope>NUCLEOTIDE SEQUENCE [LARGE SCALE GENOMIC DNA]</scope>
    <source>
        <strain evidence="1">RSMAS</strain>
        <tissue evidence="1">Whole animal</tissue>
    </source>
</reference>
<evidence type="ECO:0000313" key="2">
    <source>
        <dbReference type="Proteomes" id="UP000275408"/>
    </source>
</evidence>
<proteinExistence type="predicted"/>